<feature type="transmembrane region" description="Helical" evidence="1">
    <location>
        <begin position="6"/>
        <end position="25"/>
    </location>
</feature>
<sequence>MSNNIIFLVFLFLVVATNFVIVFFIRKHPEKISGFKLEGSENEIVEKLNWVNLLCRMIVIGNILTLIGGIVAVCFENILIFSLLVSFPVPLGIVYAYSKKNRSNYTGSSNKNGLIVTIVSICVLFELFGLLAVSCHGNGNLDIVTNQDELVINGLYGTNISYRDIKEIGLKSNLPEIKFRSNGFAVGYTRLGNFITQDDSHIMLFTHSDSCFIRIVTKKDEVYYLSCQKSDETVKVFKEIKKHL</sequence>
<dbReference type="Pfam" id="PF10882">
    <property type="entry name" value="bPH_5"/>
    <property type="match status" value="1"/>
</dbReference>
<dbReference type="HOGENOM" id="CLU_1137246_0_0_10"/>
<gene>
    <name evidence="3" type="ORF">HMPREF6485_2301</name>
</gene>
<dbReference type="STRING" id="873513.HMPREF6485_2301"/>
<comment type="caution">
    <text evidence="3">The sequence shown here is derived from an EMBL/GenBank/DDBJ whole genome shotgun (WGS) entry which is preliminary data.</text>
</comment>
<feature type="transmembrane region" description="Helical" evidence="1">
    <location>
        <begin position="53"/>
        <end position="72"/>
    </location>
</feature>
<feature type="transmembrane region" description="Helical" evidence="1">
    <location>
        <begin position="78"/>
        <end position="97"/>
    </location>
</feature>
<keyword evidence="1" id="KW-0472">Membrane</keyword>
<name>E6K9N7_9BACT</name>
<keyword evidence="4" id="KW-1185">Reference proteome</keyword>
<evidence type="ECO:0000259" key="2">
    <source>
        <dbReference type="Pfam" id="PF10882"/>
    </source>
</evidence>
<dbReference type="RefSeq" id="WP_004346422.1">
    <property type="nucleotide sequence ID" value="NZ_GL586311.1"/>
</dbReference>
<accession>E6K9N7</accession>
<dbReference type="AlphaFoldDB" id="E6K9N7"/>
<feature type="transmembrane region" description="Helical" evidence="1">
    <location>
        <begin position="113"/>
        <end position="133"/>
    </location>
</feature>
<organism evidence="3 4">
    <name type="scientific">Segatella buccae ATCC 33574</name>
    <dbReference type="NCBI Taxonomy" id="873513"/>
    <lineage>
        <taxon>Bacteria</taxon>
        <taxon>Pseudomonadati</taxon>
        <taxon>Bacteroidota</taxon>
        <taxon>Bacteroidia</taxon>
        <taxon>Bacteroidales</taxon>
        <taxon>Prevotellaceae</taxon>
        <taxon>Segatella</taxon>
    </lineage>
</organism>
<evidence type="ECO:0000313" key="4">
    <source>
        <dbReference type="Proteomes" id="UP000003112"/>
    </source>
</evidence>
<proteinExistence type="predicted"/>
<feature type="domain" description="Bacterial Pleckstrin homology" evidence="2">
    <location>
        <begin position="143"/>
        <end position="232"/>
    </location>
</feature>
<dbReference type="Proteomes" id="UP000003112">
    <property type="component" value="Unassembled WGS sequence"/>
</dbReference>
<keyword evidence="1" id="KW-1133">Transmembrane helix</keyword>
<dbReference type="GeneID" id="93536994"/>
<reference evidence="3 4" key="1">
    <citation type="submission" date="2010-10" db="EMBL/GenBank/DDBJ databases">
        <authorList>
            <person name="Muzny D."/>
            <person name="Qin X."/>
            <person name="Deng J."/>
            <person name="Jiang H."/>
            <person name="Liu Y."/>
            <person name="Qu J."/>
            <person name="Song X.-Z."/>
            <person name="Zhang L."/>
            <person name="Thornton R."/>
            <person name="Coyle M."/>
            <person name="Francisco L."/>
            <person name="Jackson L."/>
            <person name="Javaid M."/>
            <person name="Korchina V."/>
            <person name="Kovar C."/>
            <person name="Mata R."/>
            <person name="Mathew T."/>
            <person name="Ngo R."/>
            <person name="Nguyen L."/>
            <person name="Nguyen N."/>
            <person name="Okwuonu G."/>
            <person name="Ongeri F."/>
            <person name="Pham C."/>
            <person name="Simmons D."/>
            <person name="Wilczek-Boney K."/>
            <person name="Hale W."/>
            <person name="Jakkamsetti A."/>
            <person name="Pham P."/>
            <person name="Ruth R."/>
            <person name="San Lucas F."/>
            <person name="Warren J."/>
            <person name="Zhang J."/>
            <person name="Zhao Z."/>
            <person name="Zhou C."/>
            <person name="Zhu D."/>
            <person name="Lee S."/>
            <person name="Bess C."/>
            <person name="Blankenburg K."/>
            <person name="Forbes L."/>
            <person name="Fu Q."/>
            <person name="Gubbala S."/>
            <person name="Hirani K."/>
            <person name="Jayaseelan J.C."/>
            <person name="Lara F."/>
            <person name="Munidasa M."/>
            <person name="Palculict T."/>
            <person name="Patil S."/>
            <person name="Pu L.-L."/>
            <person name="Saada N."/>
            <person name="Tang L."/>
            <person name="Weissenberger G."/>
            <person name="Zhu Y."/>
            <person name="Hemphill L."/>
            <person name="Shang Y."/>
            <person name="Youmans B."/>
            <person name="Ayvaz T."/>
            <person name="Ross M."/>
            <person name="Santibanez J."/>
            <person name="Aqrawi P."/>
            <person name="Gross S."/>
            <person name="Joshi V."/>
            <person name="Fowler G."/>
            <person name="Nazareth L."/>
            <person name="Reid J."/>
            <person name="Worley K."/>
            <person name="Petrosino J."/>
            <person name="Highlander S."/>
            <person name="Gibbs R."/>
        </authorList>
    </citation>
    <scope>NUCLEOTIDE SEQUENCE [LARGE SCALE GENOMIC DNA]</scope>
    <source>
        <strain evidence="3 4">ATCC 33574</strain>
    </source>
</reference>
<dbReference type="InterPro" id="IPR027783">
    <property type="entry name" value="Bacterial_PH-related"/>
</dbReference>
<evidence type="ECO:0000256" key="1">
    <source>
        <dbReference type="SAM" id="Phobius"/>
    </source>
</evidence>
<evidence type="ECO:0000313" key="3">
    <source>
        <dbReference type="EMBL" id="EFU29742.1"/>
    </source>
</evidence>
<protein>
    <recommendedName>
        <fullName evidence="2">Bacterial Pleckstrin homology domain-containing protein</fullName>
    </recommendedName>
</protein>
<keyword evidence="1" id="KW-0812">Transmembrane</keyword>
<dbReference type="EMBL" id="AEPD01000037">
    <property type="protein sequence ID" value="EFU29742.1"/>
    <property type="molecule type" value="Genomic_DNA"/>
</dbReference>